<dbReference type="Proteomes" id="UP000315103">
    <property type="component" value="Unassembled WGS sequence"/>
</dbReference>
<proteinExistence type="inferred from homology"/>
<accession>A0A558AZF1</accession>
<dbReference type="CDD" id="cd18095">
    <property type="entry name" value="SpoU-like_rRNA-MTase"/>
    <property type="match status" value="1"/>
</dbReference>
<dbReference type="PANTHER" id="PTHR43191">
    <property type="entry name" value="RRNA METHYLTRANSFERASE 3"/>
    <property type="match status" value="1"/>
</dbReference>
<dbReference type="InterPro" id="IPR053888">
    <property type="entry name" value="MRM3-like_sub_bind"/>
</dbReference>
<dbReference type="GO" id="GO:0003723">
    <property type="term" value="F:RNA binding"/>
    <property type="evidence" value="ECO:0007669"/>
    <property type="project" value="InterPro"/>
</dbReference>
<evidence type="ECO:0000259" key="4">
    <source>
        <dbReference type="SMART" id="SM00967"/>
    </source>
</evidence>
<evidence type="ECO:0000256" key="3">
    <source>
        <dbReference type="ARBA" id="ARBA00022679"/>
    </source>
</evidence>
<comment type="caution">
    <text evidence="5">The sequence shown here is derived from an EMBL/GenBank/DDBJ whole genome shotgun (WGS) entry which is preliminary data.</text>
</comment>
<dbReference type="Gene3D" id="3.40.1280.10">
    <property type="match status" value="1"/>
</dbReference>
<dbReference type="InterPro" id="IPR013123">
    <property type="entry name" value="SpoU_subst-bd"/>
</dbReference>
<keyword evidence="6" id="KW-1185">Reference proteome</keyword>
<dbReference type="SUPFAM" id="SSF55315">
    <property type="entry name" value="L30e-like"/>
    <property type="match status" value="1"/>
</dbReference>
<dbReference type="InterPro" id="IPR029026">
    <property type="entry name" value="tRNA_m1G_MTases_N"/>
</dbReference>
<dbReference type="SUPFAM" id="SSF75217">
    <property type="entry name" value="alpha/beta knot"/>
    <property type="match status" value="1"/>
</dbReference>
<protein>
    <submittedName>
        <fullName evidence="5">RNA methyltransferase</fullName>
    </submittedName>
</protein>
<evidence type="ECO:0000313" key="5">
    <source>
        <dbReference type="EMBL" id="TVT29665.1"/>
    </source>
</evidence>
<dbReference type="GO" id="GO:0005737">
    <property type="term" value="C:cytoplasm"/>
    <property type="evidence" value="ECO:0007669"/>
    <property type="project" value="UniProtKB-ARBA"/>
</dbReference>
<dbReference type="Pfam" id="PF22435">
    <property type="entry name" value="MRM3-like_sub_bind"/>
    <property type="match status" value="1"/>
</dbReference>
<name>A0A558AZF1_9STAP</name>
<dbReference type="PANTHER" id="PTHR43191:SF2">
    <property type="entry name" value="RRNA METHYLTRANSFERASE 3, MITOCHONDRIAL"/>
    <property type="match status" value="1"/>
</dbReference>
<feature type="domain" description="RNA 2-O ribose methyltransferase substrate binding" evidence="4">
    <location>
        <begin position="34"/>
        <end position="102"/>
    </location>
</feature>
<evidence type="ECO:0000256" key="1">
    <source>
        <dbReference type="ARBA" id="ARBA00007228"/>
    </source>
</evidence>
<comment type="similarity">
    <text evidence="1">Belongs to the class IV-like SAM-binding methyltransferase superfamily. RNA methyltransferase TrmH family.</text>
</comment>
<keyword evidence="3 5" id="KW-0808">Transferase</keyword>
<dbReference type="Pfam" id="PF00588">
    <property type="entry name" value="SpoU_methylase"/>
    <property type="match status" value="1"/>
</dbReference>
<dbReference type="InterPro" id="IPR029064">
    <property type="entry name" value="Ribosomal_eL30-like_sf"/>
</dbReference>
<dbReference type="EMBL" id="VMSJ01000001">
    <property type="protein sequence ID" value="TVT29665.1"/>
    <property type="molecule type" value="Genomic_DNA"/>
</dbReference>
<dbReference type="GO" id="GO:0006396">
    <property type="term" value="P:RNA processing"/>
    <property type="evidence" value="ECO:0007669"/>
    <property type="project" value="InterPro"/>
</dbReference>
<gene>
    <name evidence="5" type="ORF">FO441_05130</name>
</gene>
<keyword evidence="2 5" id="KW-0489">Methyltransferase</keyword>
<evidence type="ECO:0000256" key="2">
    <source>
        <dbReference type="ARBA" id="ARBA00022603"/>
    </source>
</evidence>
<reference evidence="5 6" key="1">
    <citation type="submission" date="2019-07" db="EMBL/GenBank/DDBJ databases">
        <title>Salinicoccus cyprini sp. nov., isolated from gastro-intestinal tract of mirror carp, Cyprinus carpio var. specularis, collected from Gobind Sagar Reservoir, Himachal Pradesh, India.</title>
        <authorList>
            <person name="Talwar C."/>
            <person name="Singh A.K."/>
            <person name="Lal R."/>
            <person name="Negi R.K."/>
        </authorList>
    </citation>
    <scope>NUCLEOTIDE SEQUENCE [LARGE SCALE GENOMIC DNA]</scope>
    <source>
        <strain evidence="5 6">CT19</strain>
    </source>
</reference>
<dbReference type="SMART" id="SM00967">
    <property type="entry name" value="SpoU_sub_bind"/>
    <property type="match status" value="1"/>
</dbReference>
<dbReference type="InterPro" id="IPR051259">
    <property type="entry name" value="rRNA_Methyltransferase"/>
</dbReference>
<dbReference type="InterPro" id="IPR001537">
    <property type="entry name" value="SpoU_MeTrfase"/>
</dbReference>
<dbReference type="AlphaFoldDB" id="A0A558AZF1"/>
<sequence length="247" mass="26995">MVEPKYITSKDNPRIKEMKKLQSKKYRRKLDQFLIEGAHLVEEAMTHGQKIHALVFLDGYDHARYDDQEIETFIVNDNVMKTLSSLETPPGIMAVVSYAAPETDGRRVLLLDGIQDPGNLGTLLRTADAFGFGRVILSLDTVDAFSDKVLRSAQGSTFHIDITSMDAAEAVQDFDGTVLATDLEDAVPLEEAPAGDPLMVILGNEGRGVSDTVLAQVDRKIKIEMPGASESLNVAIAGGIIMHHFKA</sequence>
<dbReference type="GO" id="GO:0008173">
    <property type="term" value="F:RNA methyltransferase activity"/>
    <property type="evidence" value="ECO:0007669"/>
    <property type="project" value="InterPro"/>
</dbReference>
<dbReference type="GO" id="GO:0032259">
    <property type="term" value="P:methylation"/>
    <property type="evidence" value="ECO:0007669"/>
    <property type="project" value="UniProtKB-KW"/>
</dbReference>
<dbReference type="RefSeq" id="WP_145286706.1">
    <property type="nucleotide sequence ID" value="NZ_VMSJ01000001.1"/>
</dbReference>
<dbReference type="Gene3D" id="3.30.1330.30">
    <property type="match status" value="1"/>
</dbReference>
<dbReference type="InterPro" id="IPR029028">
    <property type="entry name" value="Alpha/beta_knot_MTases"/>
</dbReference>
<dbReference type="OrthoDB" id="9794400at2"/>
<organism evidence="5 6">
    <name type="scientific">Salinicoccus cyprini</name>
    <dbReference type="NCBI Taxonomy" id="2493691"/>
    <lineage>
        <taxon>Bacteria</taxon>
        <taxon>Bacillati</taxon>
        <taxon>Bacillota</taxon>
        <taxon>Bacilli</taxon>
        <taxon>Bacillales</taxon>
        <taxon>Staphylococcaceae</taxon>
        <taxon>Salinicoccus</taxon>
    </lineage>
</organism>
<evidence type="ECO:0000313" key="6">
    <source>
        <dbReference type="Proteomes" id="UP000315103"/>
    </source>
</evidence>